<accession>A0A1H7YP78</accession>
<keyword evidence="3" id="KW-1003">Cell membrane</keyword>
<organism evidence="9 10">
    <name type="scientific">Hydrogenoanaerobacterium saccharovorans</name>
    <dbReference type="NCBI Taxonomy" id="474960"/>
    <lineage>
        <taxon>Bacteria</taxon>
        <taxon>Bacillati</taxon>
        <taxon>Bacillota</taxon>
        <taxon>Clostridia</taxon>
        <taxon>Eubacteriales</taxon>
        <taxon>Oscillospiraceae</taxon>
        <taxon>Hydrogenoanaerobacterium</taxon>
    </lineage>
</organism>
<keyword evidence="5 7" id="KW-1133">Transmembrane helix</keyword>
<dbReference type="STRING" id="474960.SAMN05216180_0119"/>
<reference evidence="9 10" key="1">
    <citation type="submission" date="2016-10" db="EMBL/GenBank/DDBJ databases">
        <authorList>
            <person name="de Groot N.N."/>
        </authorList>
    </citation>
    <scope>NUCLEOTIDE SEQUENCE [LARGE SCALE GENOMIC DNA]</scope>
    <source>
        <strain evidence="9 10">CGMCC 1.5070</strain>
    </source>
</reference>
<evidence type="ECO:0000256" key="4">
    <source>
        <dbReference type="ARBA" id="ARBA00022692"/>
    </source>
</evidence>
<evidence type="ECO:0000256" key="2">
    <source>
        <dbReference type="ARBA" id="ARBA00022448"/>
    </source>
</evidence>
<proteinExistence type="inferred from homology"/>
<feature type="transmembrane region" description="Helical" evidence="7">
    <location>
        <begin position="21"/>
        <end position="39"/>
    </location>
</feature>
<feature type="transmembrane region" description="Helical" evidence="7">
    <location>
        <begin position="237"/>
        <end position="258"/>
    </location>
</feature>
<dbReference type="RefSeq" id="WP_092750618.1">
    <property type="nucleotide sequence ID" value="NZ_FOCG01000001.1"/>
</dbReference>
<feature type="transmembrane region" description="Helical" evidence="7">
    <location>
        <begin position="139"/>
        <end position="160"/>
    </location>
</feature>
<dbReference type="CDD" id="cd06261">
    <property type="entry name" value="TM_PBP2"/>
    <property type="match status" value="1"/>
</dbReference>
<feature type="domain" description="ABC transmembrane type-1" evidence="8">
    <location>
        <begin position="75"/>
        <end position="255"/>
    </location>
</feature>
<keyword evidence="2 7" id="KW-0813">Transport</keyword>
<feature type="transmembrane region" description="Helical" evidence="7">
    <location>
        <begin position="83"/>
        <end position="102"/>
    </location>
</feature>
<evidence type="ECO:0000313" key="10">
    <source>
        <dbReference type="Proteomes" id="UP000199158"/>
    </source>
</evidence>
<feature type="transmembrane region" description="Helical" evidence="7">
    <location>
        <begin position="202"/>
        <end position="225"/>
    </location>
</feature>
<evidence type="ECO:0000256" key="5">
    <source>
        <dbReference type="ARBA" id="ARBA00022989"/>
    </source>
</evidence>
<dbReference type="PROSITE" id="PS50928">
    <property type="entry name" value="ABC_TM1"/>
    <property type="match status" value="1"/>
</dbReference>
<name>A0A1H7YP78_9FIRM</name>
<feature type="transmembrane region" description="Helical" evidence="7">
    <location>
        <begin position="114"/>
        <end position="133"/>
    </location>
</feature>
<evidence type="ECO:0000256" key="1">
    <source>
        <dbReference type="ARBA" id="ARBA00004651"/>
    </source>
</evidence>
<dbReference type="PANTHER" id="PTHR30151">
    <property type="entry name" value="ALKANE SULFONATE ABC TRANSPORTER-RELATED, MEMBRANE SUBUNIT"/>
    <property type="match status" value="1"/>
</dbReference>
<protein>
    <submittedName>
        <fullName evidence="9">NitT/TauT family transport system permease protein</fullName>
    </submittedName>
</protein>
<dbReference type="PANTHER" id="PTHR30151:SF19">
    <property type="entry name" value="ABC TRANSPORTER PERMEASE"/>
    <property type="match status" value="1"/>
</dbReference>
<keyword evidence="6 7" id="KW-0472">Membrane</keyword>
<keyword evidence="10" id="KW-1185">Reference proteome</keyword>
<sequence length="268" mass="29709">MSNLQISQERLLYLKKKKQRKRMIATCQIGILVLFLSVWEISARLGFIDSFILSQPSRILHTYVSMAQNDLLMHIGVTVYETLVGFVLGVLLGTLLAVILWWSSFISKVSEPYLVVLNSLPKIALGPVIIIIVGAGTEAIIFMALAISLIVTVLEMLNGFHNTDKEYMKMAATFGATKRQIFTKIVFPYNISTLFNSLKINIGLSLVGVIAGEFLVSKAGLGYLIVYGGQVFKLDLVMASVIILSIVAALMYEAVVLLQKFVLKWYGH</sequence>
<evidence type="ECO:0000256" key="3">
    <source>
        <dbReference type="ARBA" id="ARBA00022475"/>
    </source>
</evidence>
<dbReference type="AlphaFoldDB" id="A0A1H7YP78"/>
<comment type="similarity">
    <text evidence="7">Belongs to the binding-protein-dependent transport system permease family.</text>
</comment>
<evidence type="ECO:0000256" key="6">
    <source>
        <dbReference type="ARBA" id="ARBA00023136"/>
    </source>
</evidence>
<evidence type="ECO:0000256" key="7">
    <source>
        <dbReference type="RuleBase" id="RU363032"/>
    </source>
</evidence>
<comment type="subcellular location">
    <subcellularLocation>
        <location evidence="1 7">Cell membrane</location>
        <topology evidence="1 7">Multi-pass membrane protein</topology>
    </subcellularLocation>
</comment>
<dbReference type="InterPro" id="IPR035906">
    <property type="entry name" value="MetI-like_sf"/>
</dbReference>
<dbReference type="Pfam" id="PF00528">
    <property type="entry name" value="BPD_transp_1"/>
    <property type="match status" value="1"/>
</dbReference>
<evidence type="ECO:0000313" key="9">
    <source>
        <dbReference type="EMBL" id="SEM47097.1"/>
    </source>
</evidence>
<keyword evidence="4 7" id="KW-0812">Transmembrane</keyword>
<evidence type="ECO:0000259" key="8">
    <source>
        <dbReference type="PROSITE" id="PS50928"/>
    </source>
</evidence>
<dbReference type="Gene3D" id="1.10.3720.10">
    <property type="entry name" value="MetI-like"/>
    <property type="match status" value="1"/>
</dbReference>
<dbReference type="Proteomes" id="UP000199158">
    <property type="component" value="Unassembled WGS sequence"/>
</dbReference>
<dbReference type="EMBL" id="FOCG01000001">
    <property type="protein sequence ID" value="SEM47097.1"/>
    <property type="molecule type" value="Genomic_DNA"/>
</dbReference>
<dbReference type="GO" id="GO:0005886">
    <property type="term" value="C:plasma membrane"/>
    <property type="evidence" value="ECO:0007669"/>
    <property type="project" value="UniProtKB-SubCell"/>
</dbReference>
<dbReference type="InterPro" id="IPR000515">
    <property type="entry name" value="MetI-like"/>
</dbReference>
<dbReference type="GO" id="GO:0055085">
    <property type="term" value="P:transmembrane transport"/>
    <property type="evidence" value="ECO:0007669"/>
    <property type="project" value="InterPro"/>
</dbReference>
<dbReference type="SUPFAM" id="SSF161098">
    <property type="entry name" value="MetI-like"/>
    <property type="match status" value="1"/>
</dbReference>
<dbReference type="OrthoDB" id="9783295at2"/>
<gene>
    <name evidence="9" type="ORF">SAMN05216180_0119</name>
</gene>